<proteinExistence type="predicted"/>
<dbReference type="RefSeq" id="WP_268446135.1">
    <property type="nucleotide sequence ID" value="NZ_JALAQA010000005.1"/>
</dbReference>
<dbReference type="Proteomes" id="UP001075387">
    <property type="component" value="Unassembled WGS sequence"/>
</dbReference>
<comment type="caution">
    <text evidence="1">The sequence shown here is derived from an EMBL/GenBank/DDBJ whole genome shotgun (WGS) entry which is preliminary data.</text>
</comment>
<name>A0AAP3CR79_BACMO</name>
<organism evidence="1 2">
    <name type="scientific">Bacillus mojavensis</name>
    <dbReference type="NCBI Taxonomy" id="72360"/>
    <lineage>
        <taxon>Bacteria</taxon>
        <taxon>Bacillati</taxon>
        <taxon>Bacillota</taxon>
        <taxon>Bacilli</taxon>
        <taxon>Bacillales</taxon>
        <taxon>Bacillaceae</taxon>
        <taxon>Bacillus</taxon>
    </lineage>
</organism>
<dbReference type="AlphaFoldDB" id="A0AAP3CR79"/>
<protein>
    <submittedName>
        <fullName evidence="1">Uncharacterized protein</fullName>
    </submittedName>
</protein>
<reference evidence="1" key="1">
    <citation type="submission" date="2022-02" db="EMBL/GenBank/DDBJ databases">
        <title>Crop Bioprotection Bacillus Genome Sequencing.</title>
        <authorList>
            <person name="Dunlap C."/>
        </authorList>
    </citation>
    <scope>NUCLEOTIDE SEQUENCE</scope>
    <source>
        <strain evidence="1">CK3O2B-54A</strain>
    </source>
</reference>
<evidence type="ECO:0000313" key="2">
    <source>
        <dbReference type="Proteomes" id="UP001075387"/>
    </source>
</evidence>
<accession>A0AAP3CR79</accession>
<dbReference type="EMBL" id="JALAQA010000005">
    <property type="protein sequence ID" value="MCY8509761.1"/>
    <property type="molecule type" value="Genomic_DNA"/>
</dbReference>
<sequence length="79" mass="9586">MKELPAHVEKRLYEIFMKYSVPRILKKEAEMKNAFKLAAFFAEFEQKMIKKNRLKVANFSNRQMVRQCHIYLELKGFEE</sequence>
<evidence type="ECO:0000313" key="1">
    <source>
        <dbReference type="EMBL" id="MCY8509761.1"/>
    </source>
</evidence>
<gene>
    <name evidence="1" type="ORF">MOD07_09400</name>
</gene>